<dbReference type="InterPro" id="IPR047057">
    <property type="entry name" value="MerR_fam"/>
</dbReference>
<dbReference type="AlphaFoldDB" id="A0AAU8BSG3"/>
<feature type="domain" description="HTH merR-type" evidence="4">
    <location>
        <begin position="11"/>
        <end position="80"/>
    </location>
</feature>
<evidence type="ECO:0000256" key="3">
    <source>
        <dbReference type="ARBA" id="ARBA00023163"/>
    </source>
</evidence>
<dbReference type="GO" id="GO:0003677">
    <property type="term" value="F:DNA binding"/>
    <property type="evidence" value="ECO:0007669"/>
    <property type="project" value="UniProtKB-KW"/>
</dbReference>
<keyword evidence="1" id="KW-0805">Transcription regulation</keyword>
<dbReference type="Gene3D" id="1.10.1660.10">
    <property type="match status" value="1"/>
</dbReference>
<evidence type="ECO:0000256" key="2">
    <source>
        <dbReference type="ARBA" id="ARBA00023125"/>
    </source>
</evidence>
<protein>
    <submittedName>
        <fullName evidence="5">MerR family transcriptional regulator</fullName>
    </submittedName>
</protein>
<dbReference type="InterPro" id="IPR000551">
    <property type="entry name" value="MerR-type_HTH_dom"/>
</dbReference>
<dbReference type="PANTHER" id="PTHR30204">
    <property type="entry name" value="REDOX-CYCLING DRUG-SENSING TRANSCRIPTIONAL ACTIVATOR SOXR"/>
    <property type="match status" value="1"/>
</dbReference>
<evidence type="ECO:0000313" key="5">
    <source>
        <dbReference type="EMBL" id="XCD18593.1"/>
    </source>
</evidence>
<dbReference type="EMBL" id="CP115921">
    <property type="protein sequence ID" value="XCD18593.1"/>
    <property type="molecule type" value="Genomic_DNA"/>
</dbReference>
<reference evidence="5" key="1">
    <citation type="submission" date="2023-01" db="EMBL/GenBank/DDBJ databases">
        <title>Vibrio sp. CB1-14 genome sequencing.</title>
        <authorList>
            <person name="Otstavnykh N."/>
            <person name="Isaeva M."/>
            <person name="Meleshko D."/>
        </authorList>
    </citation>
    <scope>NUCLEOTIDE SEQUENCE</scope>
    <source>
        <strain evidence="5">CB1-14</strain>
    </source>
</reference>
<organism evidence="5">
    <name type="scientific">Vibrio chaetopteri</name>
    <dbReference type="NCBI Taxonomy" id="3016528"/>
    <lineage>
        <taxon>Bacteria</taxon>
        <taxon>Pseudomonadati</taxon>
        <taxon>Pseudomonadota</taxon>
        <taxon>Gammaproteobacteria</taxon>
        <taxon>Vibrionales</taxon>
        <taxon>Vibrionaceae</taxon>
        <taxon>Vibrio</taxon>
    </lineage>
</organism>
<gene>
    <name evidence="5" type="ORF">PG915_17675</name>
</gene>
<dbReference type="GO" id="GO:0003700">
    <property type="term" value="F:DNA-binding transcription factor activity"/>
    <property type="evidence" value="ECO:0007669"/>
    <property type="project" value="InterPro"/>
</dbReference>
<dbReference type="SUPFAM" id="SSF46955">
    <property type="entry name" value="Putative DNA-binding domain"/>
    <property type="match status" value="1"/>
</dbReference>
<dbReference type="InterPro" id="IPR009061">
    <property type="entry name" value="DNA-bd_dom_put_sf"/>
</dbReference>
<dbReference type="SMART" id="SM00422">
    <property type="entry name" value="HTH_MERR"/>
    <property type="match status" value="1"/>
</dbReference>
<evidence type="ECO:0000259" key="4">
    <source>
        <dbReference type="PROSITE" id="PS50937"/>
    </source>
</evidence>
<accession>A0AAU8BSG3</accession>
<dbReference type="CDD" id="cd01104">
    <property type="entry name" value="HTH_MlrA-CarA"/>
    <property type="match status" value="1"/>
</dbReference>
<evidence type="ECO:0000256" key="1">
    <source>
        <dbReference type="ARBA" id="ARBA00023015"/>
    </source>
</evidence>
<dbReference type="PROSITE" id="PS50937">
    <property type="entry name" value="HTH_MERR_2"/>
    <property type="match status" value="1"/>
</dbReference>
<sequence length="272" mass="30509">MACSNTLSNTMYAIREVADITGVKPVTLRAWQRRYNLIQPQRTDKGHRLYTEKDVERINNIQSWLSKGVSIGKVKALIDSDTLSQTDVETEQLEEVTTLLDALGALSSNKVDVIIDTVLKEYPLDVVEMKFVIPVLNATDYLKLSPKAIQQSLFKTAMIQKLAIMANVERKRKRSTSTLLVSMDVTGNLFAWLNYARLSEQGVNVTFIDGVEDVSALQLDSVNFDSVHLFAEKSLSEKQLDAIRVQREQDKPAWLLSPVVEHLISNNAGKLS</sequence>
<name>A0AAU8BSG3_9VIBR</name>
<keyword evidence="3" id="KW-0804">Transcription</keyword>
<proteinExistence type="predicted"/>
<dbReference type="PANTHER" id="PTHR30204:SF67">
    <property type="entry name" value="HTH-TYPE TRANSCRIPTIONAL REGULATOR MLRA-RELATED"/>
    <property type="match status" value="1"/>
</dbReference>
<dbReference type="KEGG" id="vck:PG915_17675"/>
<keyword evidence="2" id="KW-0238">DNA-binding</keyword>
<dbReference type="RefSeq" id="WP_353499738.1">
    <property type="nucleotide sequence ID" value="NZ_CP115921.1"/>
</dbReference>
<dbReference type="Pfam" id="PF13411">
    <property type="entry name" value="MerR_1"/>
    <property type="match status" value="1"/>
</dbReference>